<evidence type="ECO:0000313" key="2">
    <source>
        <dbReference type="Proteomes" id="UP001336020"/>
    </source>
</evidence>
<name>A0ABU7LJY1_9NOCA</name>
<protein>
    <submittedName>
        <fullName evidence="1">Uncharacterized protein</fullName>
    </submittedName>
</protein>
<keyword evidence="2" id="KW-1185">Reference proteome</keyword>
<proteinExistence type="predicted"/>
<dbReference type="RefSeq" id="WP_330136950.1">
    <property type="nucleotide sequence ID" value="NZ_JAUTXY010000022.1"/>
</dbReference>
<accession>A0ABU7LJY1</accession>
<reference evidence="1 2" key="1">
    <citation type="submission" date="2023-07" db="EMBL/GenBank/DDBJ databases">
        <authorList>
            <person name="Girao M."/>
            <person name="Carvalho M.F."/>
        </authorList>
    </citation>
    <scope>NUCLEOTIDE SEQUENCE [LARGE SCALE GENOMIC DNA]</scope>
    <source>
        <strain evidence="1 2">YIM65754</strain>
    </source>
</reference>
<gene>
    <name evidence="1" type="ORF">Q7514_30230</name>
</gene>
<dbReference type="EMBL" id="JAUTXY010000022">
    <property type="protein sequence ID" value="MEE2061811.1"/>
    <property type="molecule type" value="Genomic_DNA"/>
</dbReference>
<evidence type="ECO:0000313" key="1">
    <source>
        <dbReference type="EMBL" id="MEE2061811.1"/>
    </source>
</evidence>
<organism evidence="1 2">
    <name type="scientific">Rhodococcus artemisiae</name>
    <dbReference type="NCBI Taxonomy" id="714159"/>
    <lineage>
        <taxon>Bacteria</taxon>
        <taxon>Bacillati</taxon>
        <taxon>Actinomycetota</taxon>
        <taxon>Actinomycetes</taxon>
        <taxon>Mycobacteriales</taxon>
        <taxon>Nocardiaceae</taxon>
        <taxon>Rhodococcus</taxon>
    </lineage>
</organism>
<dbReference type="Proteomes" id="UP001336020">
    <property type="component" value="Unassembled WGS sequence"/>
</dbReference>
<sequence length="221" mass="24400">MSSVQDWDKAKSAVAQHRETLTSLADHAEIFGWAKENGFATKSLFPKFKVELNKQLGIDYEARREEAHVLRREQIAAAATDGPLIEIYTAADGQGSFAVCGPDHTIVAYGSFHPEDRVFIEGDQTSADLSAAEFAVFLAGQAREELQVDAVRLRLHVLNHEVSADNPVLDRAAMRFRVALAVEVSDTNAALEWTQEPGYKQWRETNLATLIVDESMAGAEQ</sequence>
<comment type="caution">
    <text evidence="1">The sequence shown here is derived from an EMBL/GenBank/DDBJ whole genome shotgun (WGS) entry which is preliminary data.</text>
</comment>